<feature type="compositionally biased region" description="Basic and acidic residues" evidence="1">
    <location>
        <begin position="38"/>
        <end position="47"/>
    </location>
</feature>
<feature type="compositionally biased region" description="Low complexity" evidence="1">
    <location>
        <begin position="71"/>
        <end position="81"/>
    </location>
</feature>
<gene>
    <name evidence="2" type="ORF">AOQ84DRAFT_377018</name>
</gene>
<dbReference type="AlphaFoldDB" id="A0A8E2F1G1"/>
<reference evidence="2 3" key="1">
    <citation type="journal article" date="2016" name="Nat. Commun.">
        <title>Ectomycorrhizal ecology is imprinted in the genome of the dominant symbiotic fungus Cenococcum geophilum.</title>
        <authorList>
            <consortium name="DOE Joint Genome Institute"/>
            <person name="Peter M."/>
            <person name="Kohler A."/>
            <person name="Ohm R.A."/>
            <person name="Kuo A."/>
            <person name="Krutzmann J."/>
            <person name="Morin E."/>
            <person name="Arend M."/>
            <person name="Barry K.W."/>
            <person name="Binder M."/>
            <person name="Choi C."/>
            <person name="Clum A."/>
            <person name="Copeland A."/>
            <person name="Grisel N."/>
            <person name="Haridas S."/>
            <person name="Kipfer T."/>
            <person name="LaButti K."/>
            <person name="Lindquist E."/>
            <person name="Lipzen A."/>
            <person name="Maire R."/>
            <person name="Meier B."/>
            <person name="Mihaltcheva S."/>
            <person name="Molinier V."/>
            <person name="Murat C."/>
            <person name="Poggeler S."/>
            <person name="Quandt C.A."/>
            <person name="Sperisen C."/>
            <person name="Tritt A."/>
            <person name="Tisserant E."/>
            <person name="Crous P.W."/>
            <person name="Henrissat B."/>
            <person name="Nehls U."/>
            <person name="Egli S."/>
            <person name="Spatafora J.W."/>
            <person name="Grigoriev I.V."/>
            <person name="Martin F.M."/>
        </authorList>
    </citation>
    <scope>NUCLEOTIDE SEQUENCE [LARGE SCALE GENOMIC DNA]</scope>
    <source>
        <strain evidence="2 3">CBS 207.34</strain>
    </source>
</reference>
<keyword evidence="3" id="KW-1185">Reference proteome</keyword>
<dbReference type="EMBL" id="KV749706">
    <property type="protein sequence ID" value="OCL08158.1"/>
    <property type="molecule type" value="Genomic_DNA"/>
</dbReference>
<feature type="region of interest" description="Disordered" evidence="1">
    <location>
        <begin position="13"/>
        <end position="107"/>
    </location>
</feature>
<feature type="compositionally biased region" description="Polar residues" evidence="1">
    <location>
        <begin position="13"/>
        <end position="22"/>
    </location>
</feature>
<organism evidence="2 3">
    <name type="scientific">Glonium stellatum</name>
    <dbReference type="NCBI Taxonomy" id="574774"/>
    <lineage>
        <taxon>Eukaryota</taxon>
        <taxon>Fungi</taxon>
        <taxon>Dikarya</taxon>
        <taxon>Ascomycota</taxon>
        <taxon>Pezizomycotina</taxon>
        <taxon>Dothideomycetes</taxon>
        <taxon>Pleosporomycetidae</taxon>
        <taxon>Gloniales</taxon>
        <taxon>Gloniaceae</taxon>
        <taxon>Glonium</taxon>
    </lineage>
</organism>
<dbReference type="Proteomes" id="UP000250140">
    <property type="component" value="Unassembled WGS sequence"/>
</dbReference>
<evidence type="ECO:0000256" key="1">
    <source>
        <dbReference type="SAM" id="MobiDB-lite"/>
    </source>
</evidence>
<evidence type="ECO:0000313" key="2">
    <source>
        <dbReference type="EMBL" id="OCL08158.1"/>
    </source>
</evidence>
<evidence type="ECO:0000313" key="3">
    <source>
        <dbReference type="Proteomes" id="UP000250140"/>
    </source>
</evidence>
<sequence length="107" mass="10959">MLRAIFRRSALNQSIGLESSAGTADKVGIPNMGHGPKRCPEPKKEEEVSSWGAPAGGNSWEAPANPGTQGGWDNNTADAGADAGGWTGAGENTNAGDQATYEDASAW</sequence>
<accession>A0A8E2F1G1</accession>
<protein>
    <submittedName>
        <fullName evidence="2">Uncharacterized protein</fullName>
    </submittedName>
</protein>
<proteinExistence type="predicted"/>
<name>A0A8E2F1G1_9PEZI</name>